<sequence>MLGIGGQGIKKFCGLMDLPKPGGQTTYDALVKNIHCAASSVCENSMKSAAKEEINLTAEADNIEKPRGLTVSGYATRSKKGLFSLYGVASLIGYHSGKVLDVAVKSAYCNECESMKTKANTAEYEEWNRRHQCDVNHEGSADKMEVDAVREMFSRSQELHDVKYLNYVGDGDCKIFKDIAESNPYDESVIKRECIERVPSGKNESLDDLIWQIAPKTNFSNAKINEIAAFVATTIFNDGHRSLLDILRILNVSIGPRTHDMCVEEDVSRVSIGNVD</sequence>
<dbReference type="Pfam" id="PF20700">
    <property type="entry name" value="Mutator"/>
    <property type="match status" value="1"/>
</dbReference>
<feature type="domain" description="Mutator-like transposase" evidence="1">
    <location>
        <begin position="2"/>
        <end position="204"/>
    </location>
</feature>
<keyword evidence="2" id="KW-1185">Reference proteome</keyword>
<evidence type="ECO:0000259" key="1">
    <source>
        <dbReference type="Pfam" id="PF20700"/>
    </source>
</evidence>
<organism evidence="2 3">
    <name type="scientific">Neodiprion lecontei</name>
    <name type="common">Redheaded pine sawfly</name>
    <dbReference type="NCBI Taxonomy" id="441921"/>
    <lineage>
        <taxon>Eukaryota</taxon>
        <taxon>Metazoa</taxon>
        <taxon>Ecdysozoa</taxon>
        <taxon>Arthropoda</taxon>
        <taxon>Hexapoda</taxon>
        <taxon>Insecta</taxon>
        <taxon>Pterygota</taxon>
        <taxon>Neoptera</taxon>
        <taxon>Endopterygota</taxon>
        <taxon>Hymenoptera</taxon>
        <taxon>Tenthredinoidea</taxon>
        <taxon>Diprionidae</taxon>
        <taxon>Diprioninae</taxon>
        <taxon>Neodiprion</taxon>
    </lineage>
</organism>
<evidence type="ECO:0000313" key="3">
    <source>
        <dbReference type="RefSeq" id="XP_046592706.1"/>
    </source>
</evidence>
<dbReference type="RefSeq" id="XP_046592706.1">
    <property type="nucleotide sequence ID" value="XM_046736750.1"/>
</dbReference>
<dbReference type="Proteomes" id="UP000829291">
    <property type="component" value="Chromosome 4"/>
</dbReference>
<dbReference type="GeneID" id="124293889"/>
<gene>
    <name evidence="3" type="primary">LOC124293889</name>
</gene>
<dbReference type="InterPro" id="IPR049012">
    <property type="entry name" value="Mutator_transp_dom"/>
</dbReference>
<reference evidence="3" key="1">
    <citation type="submission" date="2025-08" db="UniProtKB">
        <authorList>
            <consortium name="RefSeq"/>
        </authorList>
    </citation>
    <scope>IDENTIFICATION</scope>
    <source>
        <tissue evidence="3">Thorax and Abdomen</tissue>
    </source>
</reference>
<name>A0ABM3FXG9_NEOLC</name>
<protein>
    <submittedName>
        <fullName evidence="3">Uncharacterized protein LOC124293889</fullName>
    </submittedName>
</protein>
<proteinExistence type="predicted"/>
<evidence type="ECO:0000313" key="2">
    <source>
        <dbReference type="Proteomes" id="UP000829291"/>
    </source>
</evidence>
<accession>A0ABM3FXG9</accession>